<keyword evidence="4" id="KW-1185">Reference proteome</keyword>
<evidence type="ECO:0000313" key="3">
    <source>
        <dbReference type="EMBL" id="ETN43473.1"/>
    </source>
</evidence>
<protein>
    <submittedName>
        <fullName evidence="3">Uncharacterized protein</fullName>
    </submittedName>
</protein>
<dbReference type="VEuPathDB" id="FungiDB:HMPREF1541_02632"/>
<dbReference type="RefSeq" id="XP_008715209.1">
    <property type="nucleotide sequence ID" value="XM_008716987.1"/>
</dbReference>
<gene>
    <name evidence="3" type="ORF">HMPREF1541_02632</name>
</gene>
<name>W2S618_CYPE1</name>
<dbReference type="Proteomes" id="UP000030752">
    <property type="component" value="Unassembled WGS sequence"/>
</dbReference>
<dbReference type="InterPro" id="IPR051114">
    <property type="entry name" value="Mito_RNA_Proc_CCM1"/>
</dbReference>
<feature type="compositionally biased region" description="Basic and acidic residues" evidence="2">
    <location>
        <begin position="1556"/>
        <end position="1571"/>
    </location>
</feature>
<dbReference type="GeneID" id="19969971"/>
<reference evidence="3 4" key="1">
    <citation type="submission" date="2013-03" db="EMBL/GenBank/DDBJ databases">
        <title>The Genome Sequence of Phialophora europaea CBS 101466.</title>
        <authorList>
            <consortium name="The Broad Institute Genomics Platform"/>
            <person name="Cuomo C."/>
            <person name="de Hoog S."/>
            <person name="Gorbushina A."/>
            <person name="Walker B."/>
            <person name="Young S.K."/>
            <person name="Zeng Q."/>
            <person name="Gargeya S."/>
            <person name="Fitzgerald M."/>
            <person name="Haas B."/>
            <person name="Abouelleil A."/>
            <person name="Allen A.W."/>
            <person name="Alvarado L."/>
            <person name="Arachchi H.M."/>
            <person name="Berlin A.M."/>
            <person name="Chapman S.B."/>
            <person name="Gainer-Dewar J."/>
            <person name="Goldberg J."/>
            <person name="Griggs A."/>
            <person name="Gujja S."/>
            <person name="Hansen M."/>
            <person name="Howarth C."/>
            <person name="Imamovic A."/>
            <person name="Ireland A."/>
            <person name="Larimer J."/>
            <person name="McCowan C."/>
            <person name="Murphy C."/>
            <person name="Pearson M."/>
            <person name="Poon T.W."/>
            <person name="Priest M."/>
            <person name="Roberts A."/>
            <person name="Saif S."/>
            <person name="Shea T."/>
            <person name="Sisk P."/>
            <person name="Sykes S."/>
            <person name="Wortman J."/>
            <person name="Nusbaum C."/>
            <person name="Birren B."/>
        </authorList>
    </citation>
    <scope>NUCLEOTIDE SEQUENCE [LARGE SCALE GENOMIC DNA]</scope>
    <source>
        <strain evidence="3 4">CBS 101466</strain>
    </source>
</reference>
<feature type="compositionally biased region" description="Basic residues" evidence="2">
    <location>
        <begin position="1541"/>
        <end position="1555"/>
    </location>
</feature>
<dbReference type="STRING" id="1220924.W2S618"/>
<feature type="compositionally biased region" description="Basic and acidic residues" evidence="2">
    <location>
        <begin position="1409"/>
        <end position="1424"/>
    </location>
</feature>
<feature type="compositionally biased region" description="Basic and acidic residues" evidence="2">
    <location>
        <begin position="1583"/>
        <end position="1594"/>
    </location>
</feature>
<evidence type="ECO:0000256" key="2">
    <source>
        <dbReference type="SAM" id="MobiDB-lite"/>
    </source>
</evidence>
<evidence type="ECO:0000256" key="1">
    <source>
        <dbReference type="PROSITE-ProRule" id="PRU00708"/>
    </source>
</evidence>
<dbReference type="PANTHER" id="PTHR47934">
    <property type="entry name" value="PENTATRICOPEPTIDE REPEAT-CONTAINING PROTEIN PET309, MITOCHONDRIAL"/>
    <property type="match status" value="1"/>
</dbReference>
<dbReference type="Gene3D" id="1.25.40.10">
    <property type="entry name" value="Tetratricopeptide repeat domain"/>
    <property type="match status" value="2"/>
</dbReference>
<feature type="compositionally biased region" description="Polar residues" evidence="2">
    <location>
        <begin position="1258"/>
        <end position="1284"/>
    </location>
</feature>
<feature type="compositionally biased region" description="Basic and acidic residues" evidence="2">
    <location>
        <begin position="1530"/>
        <end position="1540"/>
    </location>
</feature>
<dbReference type="PROSITE" id="PS51375">
    <property type="entry name" value="PPR"/>
    <property type="match status" value="1"/>
</dbReference>
<feature type="region of interest" description="Disordered" evidence="2">
    <location>
        <begin position="1454"/>
        <end position="1615"/>
    </location>
</feature>
<organism evidence="3 4">
    <name type="scientific">Cyphellophora europaea (strain CBS 101466)</name>
    <name type="common">Phialophora europaea</name>
    <dbReference type="NCBI Taxonomy" id="1220924"/>
    <lineage>
        <taxon>Eukaryota</taxon>
        <taxon>Fungi</taxon>
        <taxon>Dikarya</taxon>
        <taxon>Ascomycota</taxon>
        <taxon>Pezizomycotina</taxon>
        <taxon>Eurotiomycetes</taxon>
        <taxon>Chaetothyriomycetidae</taxon>
        <taxon>Chaetothyriales</taxon>
        <taxon>Cyphellophoraceae</taxon>
        <taxon>Cyphellophora</taxon>
    </lineage>
</organism>
<dbReference type="GO" id="GO:0007005">
    <property type="term" value="P:mitochondrion organization"/>
    <property type="evidence" value="ECO:0007669"/>
    <property type="project" value="TreeGrafter"/>
</dbReference>
<dbReference type="EMBL" id="KB822718">
    <property type="protein sequence ID" value="ETN43473.1"/>
    <property type="molecule type" value="Genomic_DNA"/>
</dbReference>
<dbReference type="GO" id="GO:0006396">
    <property type="term" value="P:RNA processing"/>
    <property type="evidence" value="ECO:0007669"/>
    <property type="project" value="TreeGrafter"/>
</dbReference>
<dbReference type="GO" id="GO:0005739">
    <property type="term" value="C:mitochondrion"/>
    <property type="evidence" value="ECO:0007669"/>
    <property type="project" value="TreeGrafter"/>
</dbReference>
<evidence type="ECO:0000313" key="4">
    <source>
        <dbReference type="Proteomes" id="UP000030752"/>
    </source>
</evidence>
<dbReference type="Pfam" id="PF13041">
    <property type="entry name" value="PPR_2"/>
    <property type="match status" value="1"/>
</dbReference>
<feature type="compositionally biased region" description="Basic and acidic residues" evidence="2">
    <location>
        <begin position="1459"/>
        <end position="1473"/>
    </location>
</feature>
<feature type="region of interest" description="Disordered" evidence="2">
    <location>
        <begin position="1409"/>
        <end position="1434"/>
    </location>
</feature>
<dbReference type="HOGENOM" id="CLU_003430_1_1_1"/>
<sequence length="1615" mass="182271">MLERAAACVEPASQVFLHRLEPPLRSCRLLNPNFFKNGHNIPETSPWWPLYLNSVRQVPQDRRTARATSRPISRPSDSFARDETSRYQAAKPCAARLRRRPSYRTYSRTANKSVEAGNAEAIVAADDKLDFPGHSLGNSDAGLGQEERLRPAEYMRPVSLAERQLKDLLQAGTFPSAGGGRSLYDEIWELFVALPDQVPFASRVLHHLAASTGPGDMNHALSAFAIIPTEDRSDYDYRIATQVAVRRKRYALVLQICKEAMERGLGDSSRQIGLLSFLRADLYKNAARLWQDCWTQDDVLDCGRYVPSRSLELLDNSTDLPDIFTKLHERLQHADALLSTPDRDCLEGIARGLSWRIVGSGKIMAVVTLEGLLATFDRLDRVQQLNSRHLVQSIQTLNSSRSPRNRHDLAIALYRNLRLRFNNAPVPKMILHGLLYLCYKAREQRQAFTYLLDELRRPYVSWPRGHASQGCPGRDEYIIALRGLAWQGDAEGVEEIYSDFAADHGNPKTTAEVLPALYAYAILGDANGTQKVFDNLESRWGFAPDLLCWNTLMFGYARSDEPHRAFDVLDLMAQHNIKPNAYTYGILVSLCASVGDASTVLSLLGMATQQGIAELGPLLTSLVQVHCLNGEIEKAEEVVMNLDQFKLGESTIRIWNELLRYHAYQSDESAVLDLREKMKDAGVKPDEMTYATVMASLIRTKRTKDALQILRSLHFNSTISATPFLYSLIVHGFQREGNRDMTNALYKEMKQRFPTVSPSAKLSMLRSEQDRGFLKTRQHVARSGQSVGIVLDDALEFLQQFGGYEATDRATKDPQPGFHRRNPREAVPSIYTEAVSEALAMNRKPLQAGELMRWYDETVKPVTDTAENVRILTTRMLVAARQYQRNEVDRLWGQILHAGIRSSVPPLQLRQISFSLATNFAKPEQVMQELIAKLKDADIAILPAQRFALMLPLSRFISTLNEEGRHSELISVMELFPQLGFSITGKNWNHYVQALCNSTDPEHQLLAFSVFEQVLLPNMPSFRLLVKGLWIEPSTERTPGGVPVSRKLLQRLQPGKAVPEYETCVWLTSTMRHFQRMARLSSYQGEEPGSSGTQPTSYYAETLEKRHTEVAWRMSKLPFLKDRVQRILLHQKGPVYGSPIFNQNLDMQDHGITASRSILDQLPVESVDWVSRALASRPQRTAESMATDIRLAEEALGEIVRTPLWLDYEKRWEDESEVHARTQRTELEYLELVERMERNVKQSRLVMNEDVGDPVHQTPWTALTGNDSSSADQKLFKSASNMLRQSGKAPSDASLPKSIPQTPSNLDQHVDPEAKAELLAARARLPRRRVKNTYALFNPLLPPPVSRRVQRAFAGAKAKRRVRLRDIQRAQAAAPTEGDGLDENQKSLATGIDLFVRLRDEQLRLDQEMQKRSSELERVQKEQLSRTSGSMLDGGAPVSENVWRMWPDSFPLVQPVPSQHREMPAMRSTDDARSSPAPPTPEAPEPNWQSTSMSQDEKSAEDDPGKWPSIFSPFGLEDERTHVSHQGAGNDDHGARVEVRTHKKHMSKKEKKRAKAEHLASLREVRGKPDDLEPTESPPGPNEKQESQKHRKENDDGDDSRPFGGWSEGGSGFKF</sequence>
<dbReference type="InterPro" id="IPR011990">
    <property type="entry name" value="TPR-like_helical_dom_sf"/>
</dbReference>
<accession>W2S618</accession>
<dbReference type="PANTHER" id="PTHR47934:SF6">
    <property type="entry name" value="MITOCHONDRIAL GROUP I INTRON SPLICING FACTOR CCM1-RELATED"/>
    <property type="match status" value="1"/>
</dbReference>
<dbReference type="GO" id="GO:0003729">
    <property type="term" value="F:mRNA binding"/>
    <property type="evidence" value="ECO:0007669"/>
    <property type="project" value="TreeGrafter"/>
</dbReference>
<dbReference type="NCBIfam" id="TIGR00756">
    <property type="entry name" value="PPR"/>
    <property type="match status" value="1"/>
</dbReference>
<feature type="repeat" description="PPR" evidence="1">
    <location>
        <begin position="545"/>
        <end position="579"/>
    </location>
</feature>
<proteinExistence type="predicted"/>
<feature type="region of interest" description="Disordered" evidence="2">
    <location>
        <begin position="1248"/>
        <end position="1308"/>
    </location>
</feature>
<feature type="region of interest" description="Disordered" evidence="2">
    <location>
        <begin position="61"/>
        <end position="91"/>
    </location>
</feature>
<dbReference type="InterPro" id="IPR002885">
    <property type="entry name" value="PPR_rpt"/>
</dbReference>
<feature type="compositionally biased region" description="Gly residues" evidence="2">
    <location>
        <begin position="1606"/>
        <end position="1615"/>
    </location>
</feature>
<dbReference type="OrthoDB" id="1882346at2759"/>
<dbReference type="eggNOG" id="KOG4197">
    <property type="taxonomic scope" value="Eukaryota"/>
</dbReference>
<dbReference type="InParanoid" id="W2S618"/>
<feature type="compositionally biased region" description="Basic and acidic residues" evidence="2">
    <location>
        <begin position="1495"/>
        <end position="1505"/>
    </location>
</feature>